<name>C0GDJ4_DETAL</name>
<keyword evidence="6" id="KW-1185">Reference proteome</keyword>
<keyword evidence="2" id="KW-0540">Nuclease</keyword>
<keyword evidence="1" id="KW-1277">Toxin-antitoxin system</keyword>
<keyword evidence="3" id="KW-0378">Hydrolase</keyword>
<evidence type="ECO:0000256" key="1">
    <source>
        <dbReference type="ARBA" id="ARBA00022649"/>
    </source>
</evidence>
<dbReference type="GO" id="GO:0110001">
    <property type="term" value="C:toxin-antitoxin complex"/>
    <property type="evidence" value="ECO:0007669"/>
    <property type="project" value="InterPro"/>
</dbReference>
<dbReference type="Proteomes" id="UP000006443">
    <property type="component" value="Unassembled WGS sequence"/>
</dbReference>
<organism evidence="5 6">
    <name type="scientific">Dethiobacter alkaliphilus AHT 1</name>
    <dbReference type="NCBI Taxonomy" id="555088"/>
    <lineage>
        <taxon>Bacteria</taxon>
        <taxon>Bacillati</taxon>
        <taxon>Bacillota</taxon>
        <taxon>Dethiobacteria</taxon>
        <taxon>Dethiobacterales</taxon>
        <taxon>Dethiobacteraceae</taxon>
        <taxon>Dethiobacter</taxon>
    </lineage>
</organism>
<accession>C0GDJ4</accession>
<reference evidence="5 6" key="1">
    <citation type="submission" date="2009-02" db="EMBL/GenBank/DDBJ databases">
        <title>Sequencing of the draft genome and assembly of Dethiobacter alkaliphilus AHT 1.</title>
        <authorList>
            <consortium name="US DOE Joint Genome Institute (JGI-PGF)"/>
            <person name="Lucas S."/>
            <person name="Copeland A."/>
            <person name="Lapidus A."/>
            <person name="Glavina del Rio T."/>
            <person name="Dalin E."/>
            <person name="Tice H."/>
            <person name="Bruce D."/>
            <person name="Goodwin L."/>
            <person name="Pitluck S."/>
            <person name="Larimer F."/>
            <person name="Land M.L."/>
            <person name="Hauser L."/>
            <person name="Muyzer G."/>
        </authorList>
    </citation>
    <scope>NUCLEOTIDE SEQUENCE [LARGE SCALE GENOMIC DNA]</scope>
    <source>
        <strain evidence="5 6">AHT 1</strain>
    </source>
</reference>
<dbReference type="Gene3D" id="1.20.120.580">
    <property type="entry name" value="bsu32300-like"/>
    <property type="match status" value="1"/>
</dbReference>
<dbReference type="PANTHER" id="PTHR33397">
    <property type="entry name" value="UPF0331 PROTEIN YUTE"/>
    <property type="match status" value="1"/>
</dbReference>
<dbReference type="EMBL" id="ACJM01000002">
    <property type="protein sequence ID" value="EEG78715.1"/>
    <property type="molecule type" value="Genomic_DNA"/>
</dbReference>
<evidence type="ECO:0000256" key="4">
    <source>
        <dbReference type="ARBA" id="ARBA00024207"/>
    </source>
</evidence>
<dbReference type="STRING" id="555088.DealDRAFT_0645"/>
<dbReference type="InterPro" id="IPR008201">
    <property type="entry name" value="HepT-like"/>
</dbReference>
<dbReference type="NCBIfam" id="NF047751">
    <property type="entry name" value="HepT_toxin"/>
    <property type="match status" value="1"/>
</dbReference>
<dbReference type="InterPro" id="IPR052379">
    <property type="entry name" value="Type_VII_TA_RNase"/>
</dbReference>
<evidence type="ECO:0000256" key="2">
    <source>
        <dbReference type="ARBA" id="ARBA00022722"/>
    </source>
</evidence>
<evidence type="ECO:0008006" key="7">
    <source>
        <dbReference type="Google" id="ProtNLM"/>
    </source>
</evidence>
<evidence type="ECO:0000256" key="3">
    <source>
        <dbReference type="ARBA" id="ARBA00022801"/>
    </source>
</evidence>
<evidence type="ECO:0000313" key="5">
    <source>
        <dbReference type="EMBL" id="EEG78715.1"/>
    </source>
</evidence>
<dbReference type="InterPro" id="IPR037038">
    <property type="entry name" value="HepT-like_sf"/>
</dbReference>
<dbReference type="PANTHER" id="PTHR33397:SF5">
    <property type="entry name" value="RNASE YUTE-RELATED"/>
    <property type="match status" value="1"/>
</dbReference>
<gene>
    <name evidence="5" type="ORF">DealDRAFT_0645</name>
</gene>
<proteinExistence type="inferred from homology"/>
<sequence>MVVRYHGAEDFIRDLALFDEVMGDWRRYRETVSLRQLLENRDTRNMVLYSMLITFQSVMRCSHHVIIKNYLPKPGTYEETFLILRKAGLLESSFADKLAGLVSYRQALVNSPQAVDLREIYEVLSNDLQVLELYRVKLEALMKDEE</sequence>
<comment type="similarity">
    <text evidence="4">Belongs to the HepT RNase toxin family.</text>
</comment>
<dbReference type="Pfam" id="PF01934">
    <property type="entry name" value="HepT-like"/>
    <property type="match status" value="1"/>
</dbReference>
<evidence type="ECO:0000313" key="6">
    <source>
        <dbReference type="Proteomes" id="UP000006443"/>
    </source>
</evidence>
<protein>
    <recommendedName>
        <fullName evidence="7">DUF86 domain-containing protein</fullName>
    </recommendedName>
</protein>
<dbReference type="eggNOG" id="COG2445">
    <property type="taxonomic scope" value="Bacteria"/>
</dbReference>
<dbReference type="GO" id="GO:0016787">
    <property type="term" value="F:hydrolase activity"/>
    <property type="evidence" value="ECO:0007669"/>
    <property type="project" value="UniProtKB-KW"/>
</dbReference>
<dbReference type="AlphaFoldDB" id="C0GDJ4"/>
<comment type="caution">
    <text evidence="5">The sequence shown here is derived from an EMBL/GenBank/DDBJ whole genome shotgun (WGS) entry which is preliminary data.</text>
</comment>
<dbReference type="GO" id="GO:0004540">
    <property type="term" value="F:RNA nuclease activity"/>
    <property type="evidence" value="ECO:0007669"/>
    <property type="project" value="InterPro"/>
</dbReference>